<accession>A0AAN8RVV5</accession>
<protein>
    <submittedName>
        <fullName evidence="1">Uncharacterized protein</fullName>
    </submittedName>
</protein>
<reference evidence="1 2" key="1">
    <citation type="submission" date="2019-10" db="EMBL/GenBank/DDBJ databases">
        <authorList>
            <person name="Palmer J.M."/>
        </authorList>
    </citation>
    <scope>NUCLEOTIDE SEQUENCE [LARGE SCALE GENOMIC DNA]</scope>
    <source>
        <strain evidence="1 2">TWF506</strain>
    </source>
</reference>
<keyword evidence="2" id="KW-1185">Reference proteome</keyword>
<dbReference type="Proteomes" id="UP001307849">
    <property type="component" value="Unassembled WGS sequence"/>
</dbReference>
<evidence type="ECO:0000313" key="2">
    <source>
        <dbReference type="Proteomes" id="UP001307849"/>
    </source>
</evidence>
<dbReference type="EMBL" id="JAVHJM010000002">
    <property type="protein sequence ID" value="KAK6518035.1"/>
    <property type="molecule type" value="Genomic_DNA"/>
</dbReference>
<organism evidence="1 2">
    <name type="scientific">Arthrobotrys conoides</name>
    <dbReference type="NCBI Taxonomy" id="74498"/>
    <lineage>
        <taxon>Eukaryota</taxon>
        <taxon>Fungi</taxon>
        <taxon>Dikarya</taxon>
        <taxon>Ascomycota</taxon>
        <taxon>Pezizomycotina</taxon>
        <taxon>Orbiliomycetes</taxon>
        <taxon>Orbiliales</taxon>
        <taxon>Orbiliaceae</taxon>
        <taxon>Arthrobotrys</taxon>
    </lineage>
</organism>
<evidence type="ECO:0000313" key="1">
    <source>
        <dbReference type="EMBL" id="KAK6518035.1"/>
    </source>
</evidence>
<proteinExistence type="predicted"/>
<name>A0AAN8RVV5_9PEZI</name>
<sequence>MPSVKVQLEIQGTQEAAPHGPAPISDSHDKINTKDITAQTDPIPEPVSAQTHPPCYRIFSIGAYRYPTQNTVPLTEENLQNVPEEVDYAIKRWLSE</sequence>
<gene>
    <name evidence="1" type="ORF">TWF506_005200</name>
</gene>
<dbReference type="AlphaFoldDB" id="A0AAN8RVV5"/>
<comment type="caution">
    <text evidence="1">The sequence shown here is derived from an EMBL/GenBank/DDBJ whole genome shotgun (WGS) entry which is preliminary data.</text>
</comment>